<gene>
    <name evidence="4" type="ORF">FHK98_15620</name>
</gene>
<dbReference type="Proteomes" id="UP000538075">
    <property type="component" value="Unassembled WGS sequence"/>
</dbReference>
<dbReference type="InterPro" id="IPR000014">
    <property type="entry name" value="PAS"/>
</dbReference>
<dbReference type="InterPro" id="IPR035965">
    <property type="entry name" value="PAS-like_dom_sf"/>
</dbReference>
<reference evidence="4 5" key="1">
    <citation type="journal article" date="2020" name="J. Appl. Phycol.">
        <title>Morphological changes and genome evolution in Raphidiopsis raciborskii CS-506 after 23 years in culture.</title>
        <authorList>
            <person name="Willis A."/>
            <person name="Bent S.J."/>
            <person name="Jameson I.D."/>
        </authorList>
    </citation>
    <scope>NUCLEOTIDE SEQUENCE [LARGE SCALE GENOMIC DNA]</scope>
    <source>
        <strain evidence="4 5">CS-506_A</strain>
    </source>
</reference>
<comment type="caution">
    <text evidence="4">The sequence shown here is derived from an EMBL/GenBank/DDBJ whole genome shotgun (WGS) entry which is preliminary data.</text>
</comment>
<keyword evidence="1" id="KW-0812">Transmembrane</keyword>
<protein>
    <submittedName>
        <fullName evidence="4">PAS domain S-box protein</fullName>
    </submittedName>
</protein>
<dbReference type="SUPFAM" id="SSF55785">
    <property type="entry name" value="PYP-like sensor domain (PAS domain)"/>
    <property type="match status" value="2"/>
</dbReference>
<keyword evidence="1" id="KW-0472">Membrane</keyword>
<feature type="domain" description="PAS" evidence="3">
    <location>
        <begin position="31"/>
        <end position="122"/>
    </location>
</feature>
<feature type="domain" description="PAS" evidence="2">
    <location>
        <begin position="135"/>
        <end position="163"/>
    </location>
</feature>
<evidence type="ECO:0000256" key="1">
    <source>
        <dbReference type="SAM" id="Phobius"/>
    </source>
</evidence>
<dbReference type="CDD" id="cd00130">
    <property type="entry name" value="PAS"/>
    <property type="match status" value="1"/>
</dbReference>
<dbReference type="Pfam" id="PF13188">
    <property type="entry name" value="PAS_8"/>
    <property type="match status" value="1"/>
</dbReference>
<evidence type="ECO:0000259" key="3">
    <source>
        <dbReference type="Pfam" id="PF13426"/>
    </source>
</evidence>
<evidence type="ECO:0000313" key="5">
    <source>
        <dbReference type="Proteomes" id="UP000538075"/>
    </source>
</evidence>
<keyword evidence="1" id="KW-1133">Transmembrane helix</keyword>
<name>A0A838WR68_9CYAN</name>
<dbReference type="Gene3D" id="3.30.450.20">
    <property type="entry name" value="PAS domain"/>
    <property type="match status" value="2"/>
</dbReference>
<feature type="transmembrane region" description="Helical" evidence="1">
    <location>
        <begin position="6"/>
        <end position="23"/>
    </location>
</feature>
<organism evidence="4 5">
    <name type="scientific">Cylindrospermopsis raciborskii CS-506_A</name>
    <dbReference type="NCBI Taxonomy" id="2585140"/>
    <lineage>
        <taxon>Bacteria</taxon>
        <taxon>Bacillati</taxon>
        <taxon>Cyanobacteriota</taxon>
        <taxon>Cyanophyceae</taxon>
        <taxon>Nostocales</taxon>
        <taxon>Aphanizomenonaceae</taxon>
        <taxon>Cylindrospermopsis</taxon>
    </lineage>
</organism>
<dbReference type="EMBL" id="VDFG01001035">
    <property type="protein sequence ID" value="MBA4466790.1"/>
    <property type="molecule type" value="Genomic_DNA"/>
</dbReference>
<dbReference type="AlphaFoldDB" id="A0A838WR68"/>
<evidence type="ECO:0000313" key="4">
    <source>
        <dbReference type="EMBL" id="MBA4466790.1"/>
    </source>
</evidence>
<proteinExistence type="predicted"/>
<accession>A0A838WR68</accession>
<dbReference type="NCBIfam" id="TIGR00229">
    <property type="entry name" value="sensory_box"/>
    <property type="match status" value="1"/>
</dbReference>
<evidence type="ECO:0000259" key="2">
    <source>
        <dbReference type="Pfam" id="PF13188"/>
    </source>
</evidence>
<dbReference type="Pfam" id="PF13426">
    <property type="entry name" value="PAS_9"/>
    <property type="match status" value="1"/>
</dbReference>
<sequence length="163" mass="18567">MDFVTSTIFVYAVYYTGTFLLIVHKTGARTNIFLDVNPSFLHLIGYSELEVINHIVESLCLPCDSEKLLLVRKKLENQGHIHNLEFYWLTKSGEVKTSLVSSERILLSGRDCVISVCKDITDRKKAEENLRQSEERFRTAFENAGSGMALVSLNGYFIRVNRA</sequence>
<feature type="non-terminal residue" evidence="4">
    <location>
        <position position="163"/>
    </location>
</feature>